<gene>
    <name evidence="4" type="ORF">G4L39_02920</name>
</gene>
<proteinExistence type="inferred from homology"/>
<comment type="similarity">
    <text evidence="1">Belongs to the membrane fusion protein (MFP) (TC 8.A.1) family.</text>
</comment>
<dbReference type="GO" id="GO:1990281">
    <property type="term" value="C:efflux pump complex"/>
    <property type="evidence" value="ECO:0007669"/>
    <property type="project" value="TreeGrafter"/>
</dbReference>
<dbReference type="GO" id="GO:0015562">
    <property type="term" value="F:efflux transmembrane transporter activity"/>
    <property type="evidence" value="ECO:0007669"/>
    <property type="project" value="TreeGrafter"/>
</dbReference>
<evidence type="ECO:0000256" key="2">
    <source>
        <dbReference type="SAM" id="Coils"/>
    </source>
</evidence>
<feature type="domain" description="Multidrug resistance protein MdtA-like barrel-sandwich hybrid" evidence="3">
    <location>
        <begin position="69"/>
        <end position="208"/>
    </location>
</feature>
<comment type="caution">
    <text evidence="4">The sequence shown here is derived from an EMBL/GenBank/DDBJ whole genome shotgun (WGS) entry which is preliminary data.</text>
</comment>
<evidence type="ECO:0000259" key="3">
    <source>
        <dbReference type="Pfam" id="PF25917"/>
    </source>
</evidence>
<dbReference type="Gene3D" id="2.40.50.100">
    <property type="match status" value="1"/>
</dbReference>
<keyword evidence="2" id="KW-0175">Coiled coil</keyword>
<dbReference type="PANTHER" id="PTHR30469">
    <property type="entry name" value="MULTIDRUG RESISTANCE PROTEIN MDTA"/>
    <property type="match status" value="1"/>
</dbReference>
<keyword evidence="5" id="KW-1185">Reference proteome</keyword>
<accession>A0A6M1RL89</accession>
<dbReference type="AlphaFoldDB" id="A0A6M1RL89"/>
<dbReference type="Proteomes" id="UP000477311">
    <property type="component" value="Unassembled WGS sequence"/>
</dbReference>
<dbReference type="NCBIfam" id="TIGR01730">
    <property type="entry name" value="RND_mfp"/>
    <property type="match status" value="1"/>
</dbReference>
<evidence type="ECO:0000313" key="5">
    <source>
        <dbReference type="Proteomes" id="UP000477311"/>
    </source>
</evidence>
<dbReference type="Pfam" id="PF25917">
    <property type="entry name" value="BSH_RND"/>
    <property type="match status" value="1"/>
</dbReference>
<evidence type="ECO:0000313" key="4">
    <source>
        <dbReference type="EMBL" id="NGO38349.1"/>
    </source>
</evidence>
<dbReference type="Gene3D" id="1.10.287.470">
    <property type="entry name" value="Helix hairpin bin"/>
    <property type="match status" value="1"/>
</dbReference>
<organism evidence="4 5">
    <name type="scientific">Limisphaera ngatamarikiensis</name>
    <dbReference type="NCBI Taxonomy" id="1324935"/>
    <lineage>
        <taxon>Bacteria</taxon>
        <taxon>Pseudomonadati</taxon>
        <taxon>Verrucomicrobiota</taxon>
        <taxon>Verrucomicrobiia</taxon>
        <taxon>Limisphaerales</taxon>
        <taxon>Limisphaeraceae</taxon>
        <taxon>Limisphaera</taxon>
    </lineage>
</organism>
<dbReference type="InterPro" id="IPR058625">
    <property type="entry name" value="MdtA-like_BSH"/>
</dbReference>
<dbReference type="PANTHER" id="PTHR30469:SF12">
    <property type="entry name" value="MULTIDRUG RESISTANCE PROTEIN MDTA"/>
    <property type="match status" value="1"/>
</dbReference>
<evidence type="ECO:0000256" key="1">
    <source>
        <dbReference type="ARBA" id="ARBA00009477"/>
    </source>
</evidence>
<sequence length="403" mass="44330">MSALHKIGLPLAILTAGALLTGLMIRTRPRPELAAPEVPLPLVRAIPLTPVRHRFLVHSQGTVTPRTEIDLVAEVAGRIVHLAPSFRSGGLFQKNELLVAIDPIDYELAVTHARATLAQAESALVREEAEARVAREEWELNGRGSPNPLVLREPQLAQARAAVESARAGLQAALRDLERCRLTAPFDGRVRTQHVDVGQFVTRGQTLGRIYSVDSVEVRLPLALDDLAFLDLPLAVTEPDDRVSGPAVTLSARIGGQTHTWQGRIVRTEGEVDTRTRMLHAVARVDRPYDVSPGQPPLAVGLFVRATIHGREVEPVYLAPRKAFRYDRDLMVVDRENRLRLRQVEILRREPDQMVFRAALAPGDRVCVTPLEAVTDGMQVRVLDEAVDHTPPTSGATPQTTHP</sequence>
<dbReference type="InterPro" id="IPR006143">
    <property type="entry name" value="RND_pump_MFP"/>
</dbReference>
<reference evidence="4 5" key="1">
    <citation type="submission" date="2020-02" db="EMBL/GenBank/DDBJ databases">
        <title>Draft genome sequence of Limisphaera ngatamarikiensis NGM72.4T, a thermophilic Verrucomicrobia grouped in subdivision 3.</title>
        <authorList>
            <person name="Carere C.R."/>
            <person name="Steen J."/>
            <person name="Hugenholtz P."/>
            <person name="Stott M.B."/>
        </authorList>
    </citation>
    <scope>NUCLEOTIDE SEQUENCE [LARGE SCALE GENOMIC DNA]</scope>
    <source>
        <strain evidence="4 5">NGM72.4</strain>
    </source>
</reference>
<protein>
    <submittedName>
        <fullName evidence="4">Efflux RND transporter periplasmic adaptor subunit</fullName>
    </submittedName>
</protein>
<name>A0A6M1RL89_9BACT</name>
<dbReference type="Gene3D" id="2.40.30.170">
    <property type="match status" value="1"/>
</dbReference>
<feature type="coiled-coil region" evidence="2">
    <location>
        <begin position="110"/>
        <end position="137"/>
    </location>
</feature>
<dbReference type="RefSeq" id="WP_165105765.1">
    <property type="nucleotide sequence ID" value="NZ_JAAKYA010000014.1"/>
</dbReference>
<dbReference type="EMBL" id="JAAKYA010000014">
    <property type="protein sequence ID" value="NGO38349.1"/>
    <property type="molecule type" value="Genomic_DNA"/>
</dbReference>
<dbReference type="Gene3D" id="2.40.420.20">
    <property type="match status" value="1"/>
</dbReference>
<dbReference type="SUPFAM" id="SSF111369">
    <property type="entry name" value="HlyD-like secretion proteins"/>
    <property type="match status" value="1"/>
</dbReference>